<feature type="signal peptide" evidence="1">
    <location>
        <begin position="1"/>
        <end position="16"/>
    </location>
</feature>
<dbReference type="InterPro" id="IPR050583">
    <property type="entry name" value="Mycobacterial_A85_antigen"/>
</dbReference>
<proteinExistence type="predicted"/>
<gene>
    <name evidence="2" type="ORF">GRF29_185g1337557</name>
</gene>
<dbReference type="InterPro" id="IPR013783">
    <property type="entry name" value="Ig-like_fold"/>
</dbReference>
<name>A0AAN6RDU7_9PLEO</name>
<dbReference type="InterPro" id="IPR000801">
    <property type="entry name" value="Esterase-like"/>
</dbReference>
<protein>
    <submittedName>
        <fullName evidence="2">Uncharacterized protein</fullName>
    </submittedName>
</protein>
<dbReference type="SUPFAM" id="SSF53474">
    <property type="entry name" value="alpha/beta-Hydrolases"/>
    <property type="match status" value="1"/>
</dbReference>
<evidence type="ECO:0000313" key="2">
    <source>
        <dbReference type="EMBL" id="KAK3201560.1"/>
    </source>
</evidence>
<comment type="caution">
    <text evidence="2">The sequence shown here is derived from an EMBL/GenBank/DDBJ whole genome shotgun (WGS) entry which is preliminary data.</text>
</comment>
<dbReference type="PANTHER" id="PTHR48098:SF1">
    <property type="entry name" value="DIACYLGLYCEROL ACYLTRANSFERASE_MYCOLYLTRANSFERASE AG85A"/>
    <property type="match status" value="1"/>
</dbReference>
<dbReference type="Proteomes" id="UP001280581">
    <property type="component" value="Unassembled WGS sequence"/>
</dbReference>
<dbReference type="EMBL" id="WVTA01000016">
    <property type="protein sequence ID" value="KAK3201560.1"/>
    <property type="molecule type" value="Genomic_DNA"/>
</dbReference>
<dbReference type="Gene3D" id="3.40.50.1820">
    <property type="entry name" value="alpha/beta hydrolase"/>
    <property type="match status" value="1"/>
</dbReference>
<organism evidence="2 3">
    <name type="scientific">Pseudopithomyces chartarum</name>
    <dbReference type="NCBI Taxonomy" id="1892770"/>
    <lineage>
        <taxon>Eukaryota</taxon>
        <taxon>Fungi</taxon>
        <taxon>Dikarya</taxon>
        <taxon>Ascomycota</taxon>
        <taxon>Pezizomycotina</taxon>
        <taxon>Dothideomycetes</taxon>
        <taxon>Pleosporomycetidae</taxon>
        <taxon>Pleosporales</taxon>
        <taxon>Massarineae</taxon>
        <taxon>Didymosphaeriaceae</taxon>
        <taxon>Pseudopithomyces</taxon>
    </lineage>
</organism>
<keyword evidence="1" id="KW-0732">Signal</keyword>
<dbReference type="AlphaFoldDB" id="A0AAN6RDU7"/>
<keyword evidence="3" id="KW-1185">Reference proteome</keyword>
<dbReference type="Pfam" id="PF00756">
    <property type="entry name" value="Esterase"/>
    <property type="match status" value="1"/>
</dbReference>
<evidence type="ECO:0000313" key="3">
    <source>
        <dbReference type="Proteomes" id="UP001280581"/>
    </source>
</evidence>
<accession>A0AAN6RDU7</accession>
<dbReference type="InterPro" id="IPR029058">
    <property type="entry name" value="AB_hydrolase_fold"/>
</dbReference>
<dbReference type="PANTHER" id="PTHR48098">
    <property type="entry name" value="ENTEROCHELIN ESTERASE-RELATED"/>
    <property type="match status" value="1"/>
</dbReference>
<dbReference type="Gene3D" id="2.60.40.10">
    <property type="entry name" value="Immunoglobulins"/>
    <property type="match status" value="1"/>
</dbReference>
<evidence type="ECO:0000256" key="1">
    <source>
        <dbReference type="SAM" id="SignalP"/>
    </source>
</evidence>
<dbReference type="GO" id="GO:0016747">
    <property type="term" value="F:acyltransferase activity, transferring groups other than amino-acyl groups"/>
    <property type="evidence" value="ECO:0007669"/>
    <property type="project" value="TreeGrafter"/>
</dbReference>
<feature type="chain" id="PRO_5042993604" evidence="1">
    <location>
        <begin position="17"/>
        <end position="445"/>
    </location>
</feature>
<sequence length="445" mass="49425">MYLKLVPLFGLLAGASVTVRKTSKGPTGYEVTFRFENTTARSVSIAGGLQPFTDAYHATPSGSSLWDPQNYEPGWFIARGGGTRPQDQPYQMTNLGNGSWTYTSPFPSGTYAYAFVVNCSGNNTQCGIDSGNYVIDPDNLPFVNVQGDQTASIFQVPYDPEFQYDPDINLNFDYTLPVDKAHRGTVHNVNYTSPGSIHPAQDVHDFVIYLPPGYSNATAKKYPILYLSHGGGGNAQDWQNLAQTSSIMDRLILEGSIEPTIVVMPSFYNIAPEYKQVYGRPNPGGRYPPPSVVRENYLAYLMPFVERTFAVSMEPSRRAFAGLSLGGQLTYEMYMNATDYFGYFGIFSGATFGNAANYPNPERIAANPRLKEVGVFTSVGLYDFAFDDIRVLEGVLQANRIGFLTRIVPFGYHAWNTWQDNLWHFGKKALWKKTPYPANPIRVAV</sequence>
<reference evidence="2 3" key="1">
    <citation type="submission" date="2021-02" db="EMBL/GenBank/DDBJ databases">
        <title>Genome assembly of Pseudopithomyces chartarum.</title>
        <authorList>
            <person name="Jauregui R."/>
            <person name="Singh J."/>
            <person name="Voisey C."/>
        </authorList>
    </citation>
    <scope>NUCLEOTIDE SEQUENCE [LARGE SCALE GENOMIC DNA]</scope>
    <source>
        <strain evidence="2 3">AGR01</strain>
    </source>
</reference>